<dbReference type="InParanoid" id="A0A140LAE9"/>
<name>A0A140LAE9_9FIRM</name>
<dbReference type="Pfam" id="PF04282">
    <property type="entry name" value="DUF438"/>
    <property type="match status" value="1"/>
</dbReference>
<dbReference type="PANTHER" id="PTHR39966:SF3">
    <property type="entry name" value="DUF438 DOMAIN-CONTAINING PROTEIN"/>
    <property type="match status" value="1"/>
</dbReference>
<dbReference type="SUPFAM" id="SSF55785">
    <property type="entry name" value="PYP-like sensor domain (PAS domain)"/>
    <property type="match status" value="1"/>
</dbReference>
<protein>
    <recommendedName>
        <fullName evidence="5">Hemerythrin-like domain-containing protein</fullName>
    </recommendedName>
</protein>
<dbReference type="InterPro" id="IPR012312">
    <property type="entry name" value="Hemerythrin-like"/>
</dbReference>
<comment type="caution">
    <text evidence="3">The sequence shown here is derived from an EMBL/GenBank/DDBJ whole genome shotgun (WGS) entry which is preliminary data.</text>
</comment>
<evidence type="ECO:0008006" key="5">
    <source>
        <dbReference type="Google" id="ProtNLM"/>
    </source>
</evidence>
<dbReference type="PATRIC" id="fig|520764.3.peg.1112"/>
<dbReference type="PANTHER" id="PTHR39966">
    <property type="entry name" value="BLL2471 PROTEIN-RELATED"/>
    <property type="match status" value="1"/>
</dbReference>
<evidence type="ECO:0000313" key="3">
    <source>
        <dbReference type="EMBL" id="KXG77524.1"/>
    </source>
</evidence>
<dbReference type="Pfam" id="PF01814">
    <property type="entry name" value="Hemerythrin"/>
    <property type="match status" value="1"/>
</dbReference>
<dbReference type="GO" id="GO:0005886">
    <property type="term" value="C:plasma membrane"/>
    <property type="evidence" value="ECO:0007669"/>
    <property type="project" value="TreeGrafter"/>
</dbReference>
<organism evidence="3 4">
    <name type="scientific">Fervidicola ferrireducens</name>
    <dbReference type="NCBI Taxonomy" id="520764"/>
    <lineage>
        <taxon>Bacteria</taxon>
        <taxon>Bacillati</taxon>
        <taxon>Bacillota</taxon>
        <taxon>Clostridia</taxon>
        <taxon>Thermosediminibacterales</taxon>
        <taxon>Thermosediminibacteraceae</taxon>
        <taxon>Fervidicola</taxon>
    </lineage>
</organism>
<dbReference type="Proteomes" id="UP000070427">
    <property type="component" value="Unassembled WGS sequence"/>
</dbReference>
<reference evidence="3 4" key="1">
    <citation type="submission" date="2015-12" db="EMBL/GenBank/DDBJ databases">
        <title>Draft genome sequnece of Fervidicola ferrireducens strain Y170.</title>
        <authorList>
            <person name="Patel B.K."/>
        </authorList>
    </citation>
    <scope>NUCLEOTIDE SEQUENCE [LARGE SCALE GENOMIC DNA]</scope>
    <source>
        <strain evidence="3 4">Y170</strain>
    </source>
</reference>
<dbReference type="AlphaFoldDB" id="A0A140LAE9"/>
<keyword evidence="4" id="KW-1185">Reference proteome</keyword>
<proteinExistence type="predicted"/>
<gene>
    <name evidence="3" type="ORF">AN618_10760</name>
</gene>
<evidence type="ECO:0000259" key="2">
    <source>
        <dbReference type="Pfam" id="PF04282"/>
    </source>
</evidence>
<dbReference type="EMBL" id="LOED01000010">
    <property type="protein sequence ID" value="KXG77524.1"/>
    <property type="molecule type" value="Genomic_DNA"/>
</dbReference>
<dbReference type="Gene3D" id="1.20.120.520">
    <property type="entry name" value="nmb1532 protein domain like"/>
    <property type="match status" value="1"/>
</dbReference>
<dbReference type="Pfam" id="PF13596">
    <property type="entry name" value="PAS_10"/>
    <property type="match status" value="1"/>
</dbReference>
<feature type="domain" description="DUF438" evidence="2">
    <location>
        <begin position="15"/>
        <end position="80"/>
    </location>
</feature>
<dbReference type="InterPro" id="IPR035965">
    <property type="entry name" value="PAS-like_dom_sf"/>
</dbReference>
<dbReference type="OrthoDB" id="9769774at2"/>
<dbReference type="InterPro" id="IPR007380">
    <property type="entry name" value="DUF438"/>
</dbReference>
<dbReference type="STRING" id="520764.AN618_10760"/>
<feature type="domain" description="Hemerythrin-like" evidence="1">
    <location>
        <begin position="92"/>
        <end position="224"/>
    </location>
</feature>
<sequence length="409" mass="47836">MSELIQNREFRMKALKELIMDLHRGKSVDEVKQRFREIIKDVSAEEVSAMEQALIQEGMPVEEVQRLCDVHAAIFKEALEQKPEPKAIPGHPLNTFFKENRAIEELIEKEINPLLEELKNSQPDAEKNTALKLLEKVNLLFDVEKHYKRKEELLFPYLEKYGIYGPSKVMWGVDDEIREDLRRLRDMLYNYSSGAKGQVVEKTMELATKIKEMIFKEEKILLPTAEQKLTEDEWYQIYKSEDEIGYCLVEPEAEWKPARVDLEKAGEAIADDTTKGFIKFPTGMLTPKEIELIFNHLPVDITFVDKNDTVRYFSATKDRIFTRPKTVIGRKVQNCHPPASYPVVEKILKNFKEGKKDVEEFWINLKGKLIYIRYFAVRDEEKNYVGTLEVTQEIGRIKELQGEKRLLEE</sequence>
<accession>A0A140LAE9</accession>
<evidence type="ECO:0000313" key="4">
    <source>
        <dbReference type="Proteomes" id="UP000070427"/>
    </source>
</evidence>
<evidence type="ECO:0000259" key="1">
    <source>
        <dbReference type="Pfam" id="PF01814"/>
    </source>
</evidence>
<dbReference type="RefSeq" id="WP_066352945.1">
    <property type="nucleotide sequence ID" value="NZ_LOED01000010.1"/>
</dbReference>